<accession>A0A915A809</accession>
<organism evidence="2 3">
    <name type="scientific">Parascaris univalens</name>
    <name type="common">Nematode worm</name>
    <dbReference type="NCBI Taxonomy" id="6257"/>
    <lineage>
        <taxon>Eukaryota</taxon>
        <taxon>Metazoa</taxon>
        <taxon>Ecdysozoa</taxon>
        <taxon>Nematoda</taxon>
        <taxon>Chromadorea</taxon>
        <taxon>Rhabditida</taxon>
        <taxon>Spirurina</taxon>
        <taxon>Ascaridomorpha</taxon>
        <taxon>Ascaridoidea</taxon>
        <taxon>Ascarididae</taxon>
        <taxon>Parascaris</taxon>
    </lineage>
</organism>
<sequence>MNNHPLSYYLIPLRSNLFMVHSLLVEILAAFFRRFVPVRRIQAFHCSTEQSKFLPVEVAGCIWSRNGDGTFVILAFPQNACSKGIEMECKKVLWREEVLKTR</sequence>
<dbReference type="AlphaFoldDB" id="A0A915A809"/>
<name>A0A915A809_PARUN</name>
<evidence type="ECO:0000313" key="2">
    <source>
        <dbReference type="Proteomes" id="UP000887569"/>
    </source>
</evidence>
<keyword evidence="1" id="KW-0812">Transmembrane</keyword>
<reference evidence="3" key="1">
    <citation type="submission" date="2022-11" db="UniProtKB">
        <authorList>
            <consortium name="WormBaseParasite"/>
        </authorList>
    </citation>
    <scope>IDENTIFICATION</scope>
</reference>
<evidence type="ECO:0000256" key="1">
    <source>
        <dbReference type="SAM" id="Phobius"/>
    </source>
</evidence>
<evidence type="ECO:0000313" key="3">
    <source>
        <dbReference type="WBParaSite" id="PgR002_g033_t01"/>
    </source>
</evidence>
<protein>
    <submittedName>
        <fullName evidence="3">Uncharacterized protein</fullName>
    </submittedName>
</protein>
<proteinExistence type="predicted"/>
<feature type="transmembrane region" description="Helical" evidence="1">
    <location>
        <begin position="6"/>
        <end position="32"/>
    </location>
</feature>
<dbReference type="Proteomes" id="UP000887569">
    <property type="component" value="Unplaced"/>
</dbReference>
<dbReference type="WBParaSite" id="PgR002_g033_t01">
    <property type="protein sequence ID" value="PgR002_g033_t01"/>
    <property type="gene ID" value="PgR002_g033"/>
</dbReference>
<keyword evidence="1" id="KW-1133">Transmembrane helix</keyword>
<keyword evidence="2" id="KW-1185">Reference proteome</keyword>
<keyword evidence="1" id="KW-0472">Membrane</keyword>